<feature type="domain" description="F-box/LRR-repeat protein 15/At3g58940/PEG3-like LRR" evidence="2">
    <location>
        <begin position="138"/>
        <end position="273"/>
    </location>
</feature>
<dbReference type="AlphaFoldDB" id="A0A835C7U2"/>
<dbReference type="InterPro" id="IPR053781">
    <property type="entry name" value="F-box_AtFBL13-like"/>
</dbReference>
<dbReference type="Pfam" id="PF00646">
    <property type="entry name" value="F-box"/>
    <property type="match status" value="1"/>
</dbReference>
<evidence type="ECO:0000313" key="4">
    <source>
        <dbReference type="Proteomes" id="UP000636709"/>
    </source>
</evidence>
<dbReference type="InterPro" id="IPR055411">
    <property type="entry name" value="LRR_FXL15/At3g58940/PEG3-like"/>
</dbReference>
<organism evidence="3 4">
    <name type="scientific">Digitaria exilis</name>
    <dbReference type="NCBI Taxonomy" id="1010633"/>
    <lineage>
        <taxon>Eukaryota</taxon>
        <taxon>Viridiplantae</taxon>
        <taxon>Streptophyta</taxon>
        <taxon>Embryophyta</taxon>
        <taxon>Tracheophyta</taxon>
        <taxon>Spermatophyta</taxon>
        <taxon>Magnoliopsida</taxon>
        <taxon>Liliopsida</taxon>
        <taxon>Poales</taxon>
        <taxon>Poaceae</taxon>
        <taxon>PACMAD clade</taxon>
        <taxon>Panicoideae</taxon>
        <taxon>Panicodae</taxon>
        <taxon>Paniceae</taxon>
        <taxon>Anthephorinae</taxon>
        <taxon>Digitaria</taxon>
    </lineage>
</organism>
<dbReference type="InterPro" id="IPR055302">
    <property type="entry name" value="F-box_dom-containing"/>
</dbReference>
<gene>
    <name evidence="3" type="ORF">HU200_024799</name>
</gene>
<dbReference type="InterPro" id="IPR001810">
    <property type="entry name" value="F-box_dom"/>
</dbReference>
<protein>
    <recommendedName>
        <fullName evidence="5">F-box domain-containing protein</fullName>
    </recommendedName>
</protein>
<dbReference type="Gene3D" id="3.80.10.10">
    <property type="entry name" value="Ribonuclease Inhibitor"/>
    <property type="match status" value="1"/>
</dbReference>
<dbReference type="Pfam" id="PF24758">
    <property type="entry name" value="LRR_At5g56370"/>
    <property type="match status" value="1"/>
</dbReference>
<evidence type="ECO:0000259" key="1">
    <source>
        <dbReference type="Pfam" id="PF00646"/>
    </source>
</evidence>
<dbReference type="InterPro" id="IPR032675">
    <property type="entry name" value="LRR_dom_sf"/>
</dbReference>
<dbReference type="InterPro" id="IPR036047">
    <property type="entry name" value="F-box-like_dom_sf"/>
</dbReference>
<sequence>MAGDDDRLSALGDSLLRRILHFVPFKEAAATSVLSRRWGSLWRSSGAVNLDVRIRNDKGEHPSYEQRQEAFFSRRDAFVRAAMAALDAADAPVTRLTLRVVDEDPHADPAERLPYRFLHCTSDRFAAAGRDVIRDVVAHRAARGVEELRVAVGAEDLFRAFDHHEIYRLSLAVPLIHLRVLDLTRCTGLTPPPPPAMDGDAFFPRLETLRLRLCSLNTSDVQALMDAAPRLATLHLETVLFSMRGWTTGEARRVRLRCLAVTELVMELCGVDDRRSIQINAPRLRYFRYKGPERTTFSLTSLAPDMVEVDAHFVLERYPCPQGLNPDGKRDAFWQFVRNFSSARVLKLKVNNLEDIAVGKARRAELLCTFRNAVRLELEGVHHATTSKAAAVAIANLLRCCPALFDLRLRLSTVPSNSFKDHEYGKAFLEREKRMDYDKSVSRFMDRRRLKPAVISSLDDNDKLDEVVTGHIPGLSGHSLTCLQTSLRKVGLQFRMDNSSCFGIKLVKFFTDNAKVLQEICVDSGNRKLCEHMVITVERRVAPNSSKVCLKRKNLTESSWELSKIPRRSPNSRTDPIISLATSLTVLPLKR</sequence>
<dbReference type="PANTHER" id="PTHR32141">
    <property type="match status" value="1"/>
</dbReference>
<evidence type="ECO:0000313" key="3">
    <source>
        <dbReference type="EMBL" id="KAF8720027.1"/>
    </source>
</evidence>
<dbReference type="SUPFAM" id="SSF81383">
    <property type="entry name" value="F-box domain"/>
    <property type="match status" value="1"/>
</dbReference>
<evidence type="ECO:0000259" key="2">
    <source>
        <dbReference type="Pfam" id="PF24758"/>
    </source>
</evidence>
<keyword evidence="4" id="KW-1185">Reference proteome</keyword>
<comment type="caution">
    <text evidence="3">The sequence shown here is derived from an EMBL/GenBank/DDBJ whole genome shotgun (WGS) entry which is preliminary data.</text>
</comment>
<proteinExistence type="predicted"/>
<evidence type="ECO:0008006" key="5">
    <source>
        <dbReference type="Google" id="ProtNLM"/>
    </source>
</evidence>
<dbReference type="Proteomes" id="UP000636709">
    <property type="component" value="Unassembled WGS sequence"/>
</dbReference>
<dbReference type="CDD" id="cd22160">
    <property type="entry name" value="F-box_AtFBL13-like"/>
    <property type="match status" value="1"/>
</dbReference>
<name>A0A835C7U2_9POAL</name>
<dbReference type="PANTHER" id="PTHR32141:SF26">
    <property type="entry name" value="OS08G0328600 PROTEIN"/>
    <property type="match status" value="1"/>
</dbReference>
<dbReference type="SUPFAM" id="SSF52047">
    <property type="entry name" value="RNI-like"/>
    <property type="match status" value="1"/>
</dbReference>
<reference evidence="3" key="1">
    <citation type="submission" date="2020-07" db="EMBL/GenBank/DDBJ databases">
        <title>Genome sequence and genetic diversity analysis of an under-domesticated orphan crop, white fonio (Digitaria exilis).</title>
        <authorList>
            <person name="Bennetzen J.L."/>
            <person name="Chen S."/>
            <person name="Ma X."/>
            <person name="Wang X."/>
            <person name="Yssel A.E.J."/>
            <person name="Chaluvadi S.R."/>
            <person name="Johnson M."/>
            <person name="Gangashetty P."/>
            <person name="Hamidou F."/>
            <person name="Sanogo M.D."/>
            <person name="Zwaenepoel A."/>
            <person name="Wallace J."/>
            <person name="Van De Peer Y."/>
            <person name="Van Deynze A."/>
        </authorList>
    </citation>
    <scope>NUCLEOTIDE SEQUENCE</scope>
    <source>
        <tissue evidence="3">Leaves</tissue>
    </source>
</reference>
<dbReference type="EMBL" id="JACEFO010001700">
    <property type="protein sequence ID" value="KAF8720027.1"/>
    <property type="molecule type" value="Genomic_DNA"/>
</dbReference>
<dbReference type="OrthoDB" id="670854at2759"/>
<accession>A0A835C7U2</accession>
<feature type="domain" description="F-box" evidence="1">
    <location>
        <begin position="8"/>
        <end position="45"/>
    </location>
</feature>